<dbReference type="HOGENOM" id="CLU_980915_0_0_1"/>
<evidence type="ECO:0000256" key="2">
    <source>
        <dbReference type="ARBA" id="ARBA00022741"/>
    </source>
</evidence>
<feature type="domain" description="Phosphoribulokinase/uridine kinase" evidence="4">
    <location>
        <begin position="37"/>
        <end position="111"/>
    </location>
</feature>
<dbReference type="SUPFAM" id="SSF50447">
    <property type="entry name" value="Translation proteins"/>
    <property type="match status" value="1"/>
</dbReference>
<dbReference type="KEGG" id="cqu:CpipJ_CPIJ016204"/>
<keyword evidence="8" id="KW-1185">Reference proteome</keyword>
<dbReference type="InterPro" id="IPR006083">
    <property type="entry name" value="PRK/URK"/>
</dbReference>
<dbReference type="AlphaFoldDB" id="B0X9S6"/>
<proteinExistence type="predicted"/>
<dbReference type="InterPro" id="IPR009000">
    <property type="entry name" value="Transl_B-barrel_sf"/>
</dbReference>
<dbReference type="OrthoDB" id="338531at2759"/>
<dbReference type="EMBL" id="DS232548">
    <property type="protein sequence ID" value="EDS43278.1"/>
    <property type="molecule type" value="Genomic_DNA"/>
</dbReference>
<keyword evidence="2" id="KW-0547">Nucleotide-binding</keyword>
<accession>B0X9S6</accession>
<dbReference type="EnsemblMetazoa" id="CPIJ016209-RA">
    <property type="protein sequence ID" value="CPIJ016209-PA"/>
    <property type="gene ID" value="CPIJ016209"/>
</dbReference>
<dbReference type="Pfam" id="PF00485">
    <property type="entry name" value="PRK"/>
    <property type="match status" value="1"/>
</dbReference>
<keyword evidence="3" id="KW-0342">GTP-binding</keyword>
<evidence type="ECO:0000313" key="7">
    <source>
        <dbReference type="EnsemblMetazoa" id="CPIJ016204-PA"/>
    </source>
</evidence>
<dbReference type="KEGG" id="cqu:CpipJ_CPIJ016209"/>
<dbReference type="InterPro" id="IPR009001">
    <property type="entry name" value="Transl_elong_EF1A/Init_IF2_C"/>
</dbReference>
<dbReference type="EMBL" id="DS232548">
    <property type="protein sequence ID" value="EDS43283.1"/>
    <property type="molecule type" value="Genomic_DNA"/>
</dbReference>
<dbReference type="InParanoid" id="B0X9S6"/>
<dbReference type="VEuPathDB" id="VectorBase:CQUJHB014852"/>
<dbReference type="SUPFAM" id="SSF50465">
    <property type="entry name" value="EF-Tu/eEF-1alpha/eIF2-gamma C-terminal domain"/>
    <property type="match status" value="1"/>
</dbReference>
<evidence type="ECO:0000256" key="3">
    <source>
        <dbReference type="ARBA" id="ARBA00023134"/>
    </source>
</evidence>
<evidence type="ECO:0000313" key="8">
    <source>
        <dbReference type="Proteomes" id="UP000002320"/>
    </source>
</evidence>
<keyword evidence="5" id="KW-0418">Kinase</keyword>
<evidence type="ECO:0000313" key="6">
    <source>
        <dbReference type="EMBL" id="EDS43283.1"/>
    </source>
</evidence>
<dbReference type="eggNOG" id="KOG0052">
    <property type="taxonomic scope" value="Eukaryota"/>
</dbReference>
<dbReference type="GO" id="GO:0005737">
    <property type="term" value="C:cytoplasm"/>
    <property type="evidence" value="ECO:0007669"/>
    <property type="project" value="UniProtKB-SubCell"/>
</dbReference>
<dbReference type="EnsemblMetazoa" id="CPIJ016204-RA">
    <property type="protein sequence ID" value="CPIJ016204-PA"/>
    <property type="gene ID" value="CPIJ016204"/>
</dbReference>
<evidence type="ECO:0000256" key="1">
    <source>
        <dbReference type="ARBA" id="ARBA00004496"/>
    </source>
</evidence>
<dbReference type="GO" id="GO:0005525">
    <property type="term" value="F:GTP binding"/>
    <property type="evidence" value="ECO:0007669"/>
    <property type="project" value="UniProtKB-KW"/>
</dbReference>
<gene>
    <name evidence="7" type="primary">6049682</name>
    <name evidence="5" type="ORF">CpipJ_CPIJ016204</name>
    <name evidence="6" type="ORF">CpipJ_CPIJ016209</name>
</gene>
<protein>
    <submittedName>
        <fullName evidence="5 7">Uridine cytidine kinase i</fullName>
    </submittedName>
</protein>
<sequence length="284" mass="31917">MFNSRIYPRVHVVLTADVGTVSATGHSPPHRPRIFSVVDKRIMEQLGQAEMDHTQRQVVSISQDSFYRELTSAEKVRPEKGQFNFDHPDAFNEELMLKTLQGVLQGKKVEINEKTIFRLHLPLKDVNKIGGTGTETGVTKPGFALINLTTDVKSVEMHKEALPEAVPGDNVKNVPVKELRRGYVADDSKFHRPGHRAEPPREFSKIKENIFRRSGKSTEDHLKSIKSGDDAIVFLVPPKPPAVDFRFVLPADVTQHRLNVVRNRGMIGQGLVERVLGAVAQEFY</sequence>
<dbReference type="Proteomes" id="UP000002320">
    <property type="component" value="Unassembled WGS sequence"/>
</dbReference>
<reference evidence="7" key="2">
    <citation type="submission" date="2021-02" db="UniProtKB">
        <authorList>
            <consortium name="EnsemblMetazoa"/>
        </authorList>
    </citation>
    <scope>IDENTIFICATION</scope>
    <source>
        <strain evidence="7">JHB</strain>
    </source>
</reference>
<evidence type="ECO:0000259" key="4">
    <source>
        <dbReference type="Pfam" id="PF00485"/>
    </source>
</evidence>
<reference evidence="5" key="1">
    <citation type="submission" date="2007-03" db="EMBL/GenBank/DDBJ databases">
        <title>Annotation of Culex pipiens quinquefasciatus.</title>
        <authorList>
            <consortium name="The Broad Institute Genome Sequencing Platform"/>
            <person name="Atkinson P.W."/>
            <person name="Hemingway J."/>
            <person name="Christensen B.M."/>
            <person name="Higgs S."/>
            <person name="Kodira C."/>
            <person name="Hannick L."/>
            <person name="Megy K."/>
            <person name="O'Leary S."/>
            <person name="Pearson M."/>
            <person name="Haas B.J."/>
            <person name="Mauceli E."/>
            <person name="Wortman J.R."/>
            <person name="Lee N.H."/>
            <person name="Guigo R."/>
            <person name="Stanke M."/>
            <person name="Alvarado L."/>
            <person name="Amedeo P."/>
            <person name="Antoine C.H."/>
            <person name="Arensburger P."/>
            <person name="Bidwell S.L."/>
            <person name="Crawford M."/>
            <person name="Camaro F."/>
            <person name="Devon K."/>
            <person name="Engels R."/>
            <person name="Hammond M."/>
            <person name="Howarth C."/>
            <person name="Koehrsen M."/>
            <person name="Lawson D."/>
            <person name="Montgomery P."/>
            <person name="Nene V."/>
            <person name="Nusbaum C."/>
            <person name="Puiu D."/>
            <person name="Romero-Severson J."/>
            <person name="Severson D.W."/>
            <person name="Shumway M."/>
            <person name="Sisk P."/>
            <person name="Stolte C."/>
            <person name="Zeng Q."/>
            <person name="Eisenstadt E."/>
            <person name="Fraser-Liggett C."/>
            <person name="Strausberg R."/>
            <person name="Galagan J."/>
            <person name="Birren B."/>
            <person name="Collins F.H."/>
        </authorList>
    </citation>
    <scope>NUCLEOTIDE SEQUENCE [LARGE SCALE GENOMIC DNA]</scope>
    <source>
        <strain evidence="5">JHB</strain>
    </source>
</reference>
<dbReference type="GO" id="GO:0016301">
    <property type="term" value="F:kinase activity"/>
    <property type="evidence" value="ECO:0007669"/>
    <property type="project" value="UniProtKB-KW"/>
</dbReference>
<dbReference type="Gene3D" id="3.40.50.300">
    <property type="entry name" value="P-loop containing nucleotide triphosphate hydrolases"/>
    <property type="match status" value="1"/>
</dbReference>
<dbReference type="STRING" id="7176.B0X9S6"/>
<keyword evidence="5" id="KW-0808">Transferase</keyword>
<dbReference type="InterPro" id="IPR027417">
    <property type="entry name" value="P-loop_NTPase"/>
</dbReference>
<evidence type="ECO:0000313" key="5">
    <source>
        <dbReference type="EMBL" id="EDS43278.1"/>
    </source>
</evidence>
<comment type="subcellular location">
    <subcellularLocation>
        <location evidence="1">Cytoplasm</location>
    </subcellularLocation>
</comment>
<dbReference type="PANTHER" id="PTHR44830">
    <property type="entry name" value="ELONGATION FACTOR 1 ALPHA"/>
    <property type="match status" value="1"/>
</dbReference>
<dbReference type="VEuPathDB" id="VectorBase:CPIJ016204"/>
<dbReference type="eggNOG" id="KOG4203">
    <property type="taxonomic scope" value="Eukaryota"/>
</dbReference>
<dbReference type="GO" id="GO:0005524">
    <property type="term" value="F:ATP binding"/>
    <property type="evidence" value="ECO:0007669"/>
    <property type="project" value="InterPro"/>
</dbReference>
<name>B0X9S6_CULQU</name>
<dbReference type="PANTHER" id="PTHR44830:SF1">
    <property type="entry name" value="TR-TYPE G DOMAIN-CONTAINING PROTEIN"/>
    <property type="match status" value="1"/>
</dbReference>
<dbReference type="Gene3D" id="2.40.30.10">
    <property type="entry name" value="Translation factors"/>
    <property type="match status" value="1"/>
</dbReference>
<organism>
    <name type="scientific">Culex quinquefasciatus</name>
    <name type="common">Southern house mosquito</name>
    <name type="synonym">Culex pungens</name>
    <dbReference type="NCBI Taxonomy" id="7176"/>
    <lineage>
        <taxon>Eukaryota</taxon>
        <taxon>Metazoa</taxon>
        <taxon>Ecdysozoa</taxon>
        <taxon>Arthropoda</taxon>
        <taxon>Hexapoda</taxon>
        <taxon>Insecta</taxon>
        <taxon>Pterygota</taxon>
        <taxon>Neoptera</taxon>
        <taxon>Endopterygota</taxon>
        <taxon>Diptera</taxon>
        <taxon>Nematocera</taxon>
        <taxon>Culicoidea</taxon>
        <taxon>Culicidae</taxon>
        <taxon>Culicinae</taxon>
        <taxon>Culicini</taxon>
        <taxon>Culex</taxon>
        <taxon>Culex</taxon>
    </lineage>
</organism>
<dbReference type="VEuPathDB" id="VectorBase:CPIJ016209"/>